<dbReference type="GO" id="GO:0006826">
    <property type="term" value="P:iron ion transport"/>
    <property type="evidence" value="ECO:0007669"/>
    <property type="project" value="TreeGrafter"/>
</dbReference>
<dbReference type="EMBL" id="JBBPBK010000006">
    <property type="protein sequence ID" value="KAK9283632.1"/>
    <property type="molecule type" value="Genomic_DNA"/>
</dbReference>
<dbReference type="GO" id="GO:0055037">
    <property type="term" value="C:recycling endosome"/>
    <property type="evidence" value="ECO:0007669"/>
    <property type="project" value="TreeGrafter"/>
</dbReference>
<dbReference type="GO" id="GO:0005769">
    <property type="term" value="C:early endosome"/>
    <property type="evidence" value="ECO:0007669"/>
    <property type="project" value="TreeGrafter"/>
</dbReference>
<dbReference type="Pfam" id="PF00405">
    <property type="entry name" value="Transferrin"/>
    <property type="match status" value="1"/>
</dbReference>
<accession>A0AAP0RS53</accession>
<dbReference type="PANTHER" id="PTHR11485:SF29">
    <property type="entry name" value="TRANSFERRIN 2"/>
    <property type="match status" value="1"/>
</dbReference>
<sequence length="102" mass="11207">MIMIVTIAGGMQACYLDSFLIRLFRSSLLLGSVKRDTTQGCLESIKRGEADLVNLEAGLAYAAFLNYSMKAIANEVYCNHAESYDAVAVVNRKVCQYKEGSI</sequence>
<dbReference type="GO" id="GO:0005615">
    <property type="term" value="C:extracellular space"/>
    <property type="evidence" value="ECO:0007669"/>
    <property type="project" value="TreeGrafter"/>
</dbReference>
<protein>
    <recommendedName>
        <fullName evidence="1">Transferrin-like domain-containing protein</fullName>
    </recommendedName>
</protein>
<proteinExistence type="predicted"/>
<evidence type="ECO:0000313" key="2">
    <source>
        <dbReference type="EMBL" id="KAK9283632.1"/>
    </source>
</evidence>
<dbReference type="InterPro" id="IPR001156">
    <property type="entry name" value="Transferrin-like_dom"/>
</dbReference>
<dbReference type="SUPFAM" id="SSF53850">
    <property type="entry name" value="Periplasmic binding protein-like II"/>
    <property type="match status" value="1"/>
</dbReference>
<comment type="caution">
    <text evidence="2">The sequence shown here is derived from an EMBL/GenBank/DDBJ whole genome shotgun (WGS) entry which is preliminary data.</text>
</comment>
<reference evidence="2 3" key="1">
    <citation type="journal article" date="2024" name="Plant J.">
        <title>Genome sequences and population genomics reveal climatic adaptation and genomic divergence between two closely related sweetgum species.</title>
        <authorList>
            <person name="Xu W.Q."/>
            <person name="Ren C.Q."/>
            <person name="Zhang X.Y."/>
            <person name="Comes H.P."/>
            <person name="Liu X.H."/>
            <person name="Li Y.G."/>
            <person name="Kettle C.J."/>
            <person name="Jalonen R."/>
            <person name="Gaisberger H."/>
            <person name="Ma Y.Z."/>
            <person name="Qiu Y.X."/>
        </authorList>
    </citation>
    <scope>NUCLEOTIDE SEQUENCE [LARGE SCALE GENOMIC DNA]</scope>
    <source>
        <strain evidence="2">Hangzhou</strain>
    </source>
</reference>
<dbReference type="PANTHER" id="PTHR11485">
    <property type="entry name" value="TRANSFERRIN"/>
    <property type="match status" value="1"/>
</dbReference>
<gene>
    <name evidence="2" type="ORF">L1049_011882</name>
</gene>
<name>A0AAP0RS53_LIQFO</name>
<dbReference type="Proteomes" id="UP001415857">
    <property type="component" value="Unassembled WGS sequence"/>
</dbReference>
<keyword evidence="3" id="KW-1185">Reference proteome</keyword>
<dbReference type="Gene3D" id="3.40.190.10">
    <property type="entry name" value="Periplasmic binding protein-like II"/>
    <property type="match status" value="1"/>
</dbReference>
<feature type="domain" description="Transferrin-like" evidence="1">
    <location>
        <begin position="1"/>
        <end position="102"/>
    </location>
</feature>
<dbReference type="GO" id="GO:0005886">
    <property type="term" value="C:plasma membrane"/>
    <property type="evidence" value="ECO:0007669"/>
    <property type="project" value="TreeGrafter"/>
</dbReference>
<dbReference type="AlphaFoldDB" id="A0AAP0RS53"/>
<dbReference type="PRINTS" id="PR00422">
    <property type="entry name" value="TRANSFERRIN"/>
</dbReference>
<dbReference type="PROSITE" id="PS51408">
    <property type="entry name" value="TRANSFERRIN_LIKE_4"/>
    <property type="match status" value="1"/>
</dbReference>
<evidence type="ECO:0000259" key="1">
    <source>
        <dbReference type="PROSITE" id="PS51408"/>
    </source>
</evidence>
<organism evidence="2 3">
    <name type="scientific">Liquidambar formosana</name>
    <name type="common">Formosan gum</name>
    <dbReference type="NCBI Taxonomy" id="63359"/>
    <lineage>
        <taxon>Eukaryota</taxon>
        <taxon>Viridiplantae</taxon>
        <taxon>Streptophyta</taxon>
        <taxon>Embryophyta</taxon>
        <taxon>Tracheophyta</taxon>
        <taxon>Spermatophyta</taxon>
        <taxon>Magnoliopsida</taxon>
        <taxon>eudicotyledons</taxon>
        <taxon>Gunneridae</taxon>
        <taxon>Pentapetalae</taxon>
        <taxon>Saxifragales</taxon>
        <taxon>Altingiaceae</taxon>
        <taxon>Liquidambar</taxon>
    </lineage>
</organism>
<evidence type="ECO:0000313" key="3">
    <source>
        <dbReference type="Proteomes" id="UP001415857"/>
    </source>
</evidence>